<organism evidence="10 11">
    <name type="scientific">Thauera aminoaromatica</name>
    <dbReference type="NCBI Taxonomy" id="164330"/>
    <lineage>
        <taxon>Bacteria</taxon>
        <taxon>Pseudomonadati</taxon>
        <taxon>Pseudomonadota</taxon>
        <taxon>Betaproteobacteria</taxon>
        <taxon>Rhodocyclales</taxon>
        <taxon>Zoogloeaceae</taxon>
        <taxon>Thauera</taxon>
    </lineage>
</organism>
<dbReference type="SMART" id="SM00267">
    <property type="entry name" value="GGDEF"/>
    <property type="match status" value="1"/>
</dbReference>
<keyword evidence="4 6" id="KW-1133">Transmembrane helix</keyword>
<dbReference type="InterPro" id="IPR011620">
    <property type="entry name" value="Sig_transdc_His_kinase_LytS_TM"/>
</dbReference>
<dbReference type="NCBIfam" id="TIGR00254">
    <property type="entry name" value="GGDEF"/>
    <property type="match status" value="1"/>
</dbReference>
<dbReference type="Pfam" id="PF07694">
    <property type="entry name" value="5TM-5TMR_LYT"/>
    <property type="match status" value="1"/>
</dbReference>
<proteinExistence type="predicted"/>
<dbReference type="Gene3D" id="3.30.70.270">
    <property type="match status" value="1"/>
</dbReference>
<dbReference type="SMART" id="SM00091">
    <property type="entry name" value="PAS"/>
    <property type="match status" value="1"/>
</dbReference>
<evidence type="ECO:0000256" key="2">
    <source>
        <dbReference type="ARBA" id="ARBA00022475"/>
    </source>
</evidence>
<reference evidence="10 11" key="2">
    <citation type="journal article" date="2012" name="Stand. Genomic Sci.">
        <title>Complete genome sequence of Thauera aminoaromatica strain MZ1T.</title>
        <authorList>
            <person name="Jiang K."/>
            <person name="Sanseverino J."/>
            <person name="Chauhan A."/>
            <person name="Lucas S."/>
            <person name="Copeland A."/>
            <person name="Lapidus A."/>
            <person name="Del Rio T.G."/>
            <person name="Dalin E."/>
            <person name="Tice H."/>
            <person name="Bruce D."/>
            <person name="Goodwin L."/>
            <person name="Pitluck S."/>
            <person name="Sims D."/>
            <person name="Brettin T."/>
            <person name="Detter J.C."/>
            <person name="Han C."/>
            <person name="Chang Y.J."/>
            <person name="Larimer F."/>
            <person name="Land M."/>
            <person name="Hauser L."/>
            <person name="Kyrpides N.C."/>
            <person name="Mikhailova N."/>
            <person name="Moser S."/>
            <person name="Jegier P."/>
            <person name="Close D."/>
            <person name="Debruyn J.M."/>
            <person name="Wang Y."/>
            <person name="Layton A.C."/>
            <person name="Allen M.S."/>
            <person name="Sayler G.S."/>
        </authorList>
    </citation>
    <scope>NUCLEOTIDE SEQUENCE [LARGE SCALE GENOMIC DNA]</scope>
    <source>
        <strain evidence="10 11">MZ1T</strain>
    </source>
</reference>
<dbReference type="eggNOG" id="COG5001">
    <property type="taxonomic scope" value="Bacteria"/>
</dbReference>
<dbReference type="PANTHER" id="PTHR44757">
    <property type="entry name" value="DIGUANYLATE CYCLASE DGCP"/>
    <property type="match status" value="1"/>
</dbReference>
<dbReference type="Gene3D" id="3.20.20.450">
    <property type="entry name" value="EAL domain"/>
    <property type="match status" value="1"/>
</dbReference>
<dbReference type="PROSITE" id="PS50112">
    <property type="entry name" value="PAS"/>
    <property type="match status" value="1"/>
</dbReference>
<dbReference type="OrthoDB" id="9813903at2"/>
<comment type="subcellular location">
    <subcellularLocation>
        <location evidence="1">Cell membrane</location>
        <topology evidence="1">Multi-pass membrane protein</topology>
    </subcellularLocation>
</comment>
<dbReference type="InterPro" id="IPR013656">
    <property type="entry name" value="PAS_4"/>
</dbReference>
<dbReference type="InterPro" id="IPR029787">
    <property type="entry name" value="Nucleotide_cyclase"/>
</dbReference>
<name>C4ZM58_THASP</name>
<evidence type="ECO:0000313" key="11">
    <source>
        <dbReference type="Proteomes" id="UP000002186"/>
    </source>
</evidence>
<dbReference type="CDD" id="cd01949">
    <property type="entry name" value="GGDEF"/>
    <property type="match status" value="1"/>
</dbReference>
<dbReference type="EMBL" id="CP001281">
    <property type="protein sequence ID" value="ACK54113.1"/>
    <property type="molecule type" value="Genomic_DNA"/>
</dbReference>
<dbReference type="CDD" id="cd00130">
    <property type="entry name" value="PAS"/>
    <property type="match status" value="1"/>
</dbReference>
<dbReference type="Proteomes" id="UP000002186">
    <property type="component" value="Chromosome"/>
</dbReference>
<dbReference type="InterPro" id="IPR001633">
    <property type="entry name" value="EAL_dom"/>
</dbReference>
<evidence type="ECO:0000259" key="8">
    <source>
        <dbReference type="PROSITE" id="PS50883"/>
    </source>
</evidence>
<gene>
    <name evidence="10" type="ordered locus">Tmz1t_1354</name>
</gene>
<dbReference type="SUPFAM" id="SSF141868">
    <property type="entry name" value="EAL domain-like"/>
    <property type="match status" value="1"/>
</dbReference>
<dbReference type="Pfam" id="PF08448">
    <property type="entry name" value="PAS_4"/>
    <property type="match status" value="1"/>
</dbReference>
<feature type="domain" description="EAL" evidence="8">
    <location>
        <begin position="500"/>
        <end position="754"/>
    </location>
</feature>
<evidence type="ECO:0000256" key="5">
    <source>
        <dbReference type="ARBA" id="ARBA00023136"/>
    </source>
</evidence>
<dbReference type="Gene3D" id="3.30.450.20">
    <property type="entry name" value="PAS domain"/>
    <property type="match status" value="1"/>
</dbReference>
<dbReference type="SUPFAM" id="SSF55785">
    <property type="entry name" value="PYP-like sensor domain (PAS domain)"/>
    <property type="match status" value="1"/>
</dbReference>
<dbReference type="InterPro" id="IPR000160">
    <property type="entry name" value="GGDEF_dom"/>
</dbReference>
<dbReference type="SUPFAM" id="SSF55073">
    <property type="entry name" value="Nucleotide cyclase"/>
    <property type="match status" value="1"/>
</dbReference>
<dbReference type="InterPro" id="IPR043128">
    <property type="entry name" value="Rev_trsase/Diguanyl_cyclase"/>
</dbReference>
<feature type="transmembrane region" description="Helical" evidence="6">
    <location>
        <begin position="67"/>
        <end position="93"/>
    </location>
</feature>
<dbReference type="InterPro" id="IPR052155">
    <property type="entry name" value="Biofilm_reg_signaling"/>
</dbReference>
<keyword evidence="2" id="KW-1003">Cell membrane</keyword>
<dbReference type="PROSITE" id="PS50887">
    <property type="entry name" value="GGDEF"/>
    <property type="match status" value="1"/>
</dbReference>
<dbReference type="PANTHER" id="PTHR44757:SF2">
    <property type="entry name" value="BIOFILM ARCHITECTURE MAINTENANCE PROTEIN MBAA"/>
    <property type="match status" value="1"/>
</dbReference>
<keyword evidence="11" id="KW-1185">Reference proteome</keyword>
<accession>C4ZM58</accession>
<dbReference type="NCBIfam" id="TIGR00229">
    <property type="entry name" value="sensory_box"/>
    <property type="match status" value="1"/>
</dbReference>
<feature type="transmembrane region" description="Helical" evidence="6">
    <location>
        <begin position="132"/>
        <end position="150"/>
    </location>
</feature>
<evidence type="ECO:0000256" key="3">
    <source>
        <dbReference type="ARBA" id="ARBA00022692"/>
    </source>
</evidence>
<reference evidence="11" key="1">
    <citation type="submission" date="2009-05" db="EMBL/GenBank/DDBJ databases">
        <title>Complete sequence of chromosome of Thauera sp. MZ1T.</title>
        <authorList>
            <consortium name="US DOE Joint Genome Institute"/>
            <person name="Lucas S."/>
            <person name="Copeland A."/>
            <person name="Lapidus A."/>
            <person name="Glavina del Rio T."/>
            <person name="Dalin E."/>
            <person name="Tice H."/>
            <person name="Bruce D."/>
            <person name="Goodwin L."/>
            <person name="Pitluck S."/>
            <person name="Sims D."/>
            <person name="Brettin T."/>
            <person name="Detter J.C."/>
            <person name="Han C."/>
            <person name="Larimer F."/>
            <person name="Land M."/>
            <person name="Hauser L."/>
            <person name="Kyrpides N."/>
            <person name="Mikhailova N."/>
            <person name="Sayler G.S."/>
        </authorList>
    </citation>
    <scope>NUCLEOTIDE SEQUENCE [LARGE SCALE GENOMIC DNA]</scope>
    <source>
        <strain evidence="11">MZ1T</strain>
    </source>
</reference>
<evidence type="ECO:0000256" key="4">
    <source>
        <dbReference type="ARBA" id="ARBA00022989"/>
    </source>
</evidence>
<protein>
    <submittedName>
        <fullName evidence="10">Diguanylate cyclase/phosphodiesterase with PAS/PAC sensor(S)</fullName>
    </submittedName>
</protein>
<sequence length="771" mass="82664">MILDLLQATALLLALCLLQGGLARRCAHGGPAFAVGSGLIYGLACIAGMMMPITLAPGVIVDPRSVVLSVGALFGGPLAGAVAGLAAAAYRIWLGGSGVFIGVTTITLAVLLGLAFRLGAARGWLRPAPLQLFLFGVFTHATSLLLIATVPNQSLAGLFANLGLPYLLLMGAATLLLGALLRDLEQRRATERALAASEARLRAITAAIPDLVFVVDEDGRYLEVITRQENLLAAPPEQVIGRRSEDVLPAGPAAVLREALEQALTSPERTCARYALDTPAGHREFQAWIQAIDAPIGGRRAAAILVQDITPNVAAEERIRKLAYYDPLTTLPNRRLLVERLGHAIATNARTGLHGALMFIDLDDFKDINDLLGHHNGDVLLREAGARLRGVVRESDTVARFGGDEFVVLLELLAESADEALLAARQVADKLLEQLGHPYRLDGLDRKCTASLGLVIFNGHEHTADELMQRADLSMYEAKRSGKNTARVFDPHMRTELADRLALETELRGAIGSGAFLLHLQPQLDAGGRLIGAEALLRWNREGHGPTPPALFIPIAEQAGLMPALGREAMALACEELARWVALPGADGLVMAVNVSAAQLYEPGFVEEVLALLARTGAPAERLKLELTESLLLTDIERAIEAMTRLREMGIRFSIDDFGTGYSSLGYLQRLPLDELKIDRTFVRDLPANASSLAIVRTIMALADTLRIRVVAEGVETSAQHACLLDNGCDAFQGFLFARPEAVESFRARMSATDALHGSGTQPRGGADRDR</sequence>
<feature type="transmembrane region" description="Helical" evidence="6">
    <location>
        <begin position="162"/>
        <end position="181"/>
    </location>
</feature>
<feature type="domain" description="PAS" evidence="7">
    <location>
        <begin position="197"/>
        <end position="267"/>
    </location>
</feature>
<evidence type="ECO:0000313" key="10">
    <source>
        <dbReference type="EMBL" id="ACK54113.1"/>
    </source>
</evidence>
<feature type="transmembrane region" description="Helical" evidence="6">
    <location>
        <begin position="99"/>
        <end position="120"/>
    </location>
</feature>
<dbReference type="GO" id="GO:0000155">
    <property type="term" value="F:phosphorelay sensor kinase activity"/>
    <property type="evidence" value="ECO:0007669"/>
    <property type="project" value="InterPro"/>
</dbReference>
<feature type="domain" description="GGDEF" evidence="9">
    <location>
        <begin position="353"/>
        <end position="491"/>
    </location>
</feature>
<dbReference type="Pfam" id="PF00990">
    <property type="entry name" value="GGDEF"/>
    <property type="match status" value="1"/>
</dbReference>
<dbReference type="RefSeq" id="WP_012584980.1">
    <property type="nucleotide sequence ID" value="NC_011662.2"/>
</dbReference>
<keyword evidence="5 6" id="KW-0472">Membrane</keyword>
<dbReference type="PROSITE" id="PS50883">
    <property type="entry name" value="EAL"/>
    <property type="match status" value="1"/>
</dbReference>
<dbReference type="STRING" id="85643.Tmz1t_1354"/>
<feature type="transmembrane region" description="Helical" evidence="6">
    <location>
        <begin position="39"/>
        <end position="60"/>
    </location>
</feature>
<dbReference type="GO" id="GO:0071555">
    <property type="term" value="P:cell wall organization"/>
    <property type="evidence" value="ECO:0007669"/>
    <property type="project" value="InterPro"/>
</dbReference>
<dbReference type="AlphaFoldDB" id="C4ZM58"/>
<evidence type="ECO:0000259" key="7">
    <source>
        <dbReference type="PROSITE" id="PS50112"/>
    </source>
</evidence>
<dbReference type="KEGG" id="tmz:Tmz1t_1354"/>
<dbReference type="Pfam" id="PF00563">
    <property type="entry name" value="EAL"/>
    <property type="match status" value="1"/>
</dbReference>
<dbReference type="GO" id="GO:0005886">
    <property type="term" value="C:plasma membrane"/>
    <property type="evidence" value="ECO:0007669"/>
    <property type="project" value="UniProtKB-SubCell"/>
</dbReference>
<dbReference type="SMART" id="SM00052">
    <property type="entry name" value="EAL"/>
    <property type="match status" value="1"/>
</dbReference>
<evidence type="ECO:0000256" key="1">
    <source>
        <dbReference type="ARBA" id="ARBA00004651"/>
    </source>
</evidence>
<dbReference type="InterPro" id="IPR035965">
    <property type="entry name" value="PAS-like_dom_sf"/>
</dbReference>
<keyword evidence="3 6" id="KW-0812">Transmembrane</keyword>
<dbReference type="HOGENOM" id="CLU_000445_70_20_4"/>
<dbReference type="CDD" id="cd01948">
    <property type="entry name" value="EAL"/>
    <property type="match status" value="1"/>
</dbReference>
<evidence type="ECO:0000256" key="6">
    <source>
        <dbReference type="SAM" id="Phobius"/>
    </source>
</evidence>
<dbReference type="InterPro" id="IPR000014">
    <property type="entry name" value="PAS"/>
</dbReference>
<dbReference type="eggNOG" id="COG3275">
    <property type="taxonomic scope" value="Bacteria"/>
</dbReference>
<dbReference type="InterPro" id="IPR035919">
    <property type="entry name" value="EAL_sf"/>
</dbReference>
<evidence type="ECO:0000259" key="9">
    <source>
        <dbReference type="PROSITE" id="PS50887"/>
    </source>
</evidence>